<accession>A0A833QCJ9</accession>
<keyword evidence="2" id="KW-0677">Repeat</keyword>
<dbReference type="InterPro" id="IPR012724">
    <property type="entry name" value="DnaJ"/>
</dbReference>
<dbReference type="EMBL" id="SWLB01000028">
    <property type="protein sequence ID" value="KAF3320718.1"/>
    <property type="molecule type" value="Genomic_DNA"/>
</dbReference>
<dbReference type="CDD" id="cd06257">
    <property type="entry name" value="DnaJ"/>
    <property type="match status" value="1"/>
</dbReference>
<keyword evidence="4 5" id="KW-0862">Zinc</keyword>
<dbReference type="PANTHER" id="PTHR43096:SF36">
    <property type="entry name" value="CHAPERONE PROTEIN DNAJ 1, MITOCHONDRIAL"/>
    <property type="match status" value="1"/>
</dbReference>
<name>A0A833QCJ9_9POAL</name>
<dbReference type="CDD" id="cd10747">
    <property type="entry name" value="DnaJ_C"/>
    <property type="match status" value="1"/>
</dbReference>
<dbReference type="InterPro" id="IPR001623">
    <property type="entry name" value="DnaJ_domain"/>
</dbReference>
<evidence type="ECO:0000259" key="6">
    <source>
        <dbReference type="PROSITE" id="PS50076"/>
    </source>
</evidence>
<feature type="zinc finger region" description="CR-type" evidence="5">
    <location>
        <begin position="213"/>
        <end position="287"/>
    </location>
</feature>
<feature type="domain" description="CR-type" evidence="7">
    <location>
        <begin position="213"/>
        <end position="287"/>
    </location>
</feature>
<evidence type="ECO:0000256" key="1">
    <source>
        <dbReference type="ARBA" id="ARBA00022723"/>
    </source>
</evidence>
<keyword evidence="3 5" id="KW-0863">Zinc-finger</keyword>
<reference evidence="8" key="1">
    <citation type="submission" date="2020-01" db="EMBL/GenBank/DDBJ databases">
        <title>Genome sequence of Kobresia littledalei, the first chromosome-level genome in the family Cyperaceae.</title>
        <authorList>
            <person name="Qu G."/>
        </authorList>
    </citation>
    <scope>NUCLEOTIDE SEQUENCE</scope>
    <source>
        <strain evidence="8">C.B.Clarke</strain>
        <tissue evidence="8">Leaf</tissue>
    </source>
</reference>
<dbReference type="OrthoDB" id="10256793at2759"/>
<dbReference type="InterPro" id="IPR036869">
    <property type="entry name" value="J_dom_sf"/>
</dbReference>
<dbReference type="Proteomes" id="UP000623129">
    <property type="component" value="Unassembled WGS sequence"/>
</dbReference>
<dbReference type="SUPFAM" id="SSF57938">
    <property type="entry name" value="DnaJ/Hsp40 cysteine-rich domain"/>
    <property type="match status" value="1"/>
</dbReference>
<proteinExistence type="inferred from homology"/>
<evidence type="ECO:0000313" key="8">
    <source>
        <dbReference type="EMBL" id="KAF3320718.1"/>
    </source>
</evidence>
<evidence type="ECO:0000256" key="2">
    <source>
        <dbReference type="ARBA" id="ARBA00022737"/>
    </source>
</evidence>
<dbReference type="Pfam" id="PF00684">
    <property type="entry name" value="DnaJ_CXXCXGXG"/>
    <property type="match status" value="1"/>
</dbReference>
<dbReference type="CDD" id="cd10719">
    <property type="entry name" value="DnaJ_zf"/>
    <property type="match status" value="1"/>
</dbReference>
<dbReference type="PANTHER" id="PTHR43096">
    <property type="entry name" value="DNAJ HOMOLOG 1, MITOCHONDRIAL-RELATED"/>
    <property type="match status" value="1"/>
</dbReference>
<dbReference type="InterPro" id="IPR018253">
    <property type="entry name" value="DnaJ_domain_CS"/>
</dbReference>
<feature type="domain" description="J" evidence="6">
    <location>
        <begin position="87"/>
        <end position="151"/>
    </location>
</feature>
<dbReference type="Gene3D" id="2.60.260.20">
    <property type="entry name" value="Urease metallochaperone UreE, N-terminal domain"/>
    <property type="match status" value="2"/>
</dbReference>
<dbReference type="GO" id="GO:0051082">
    <property type="term" value="F:unfolded protein binding"/>
    <property type="evidence" value="ECO:0007669"/>
    <property type="project" value="InterPro"/>
</dbReference>
<dbReference type="HAMAP" id="MF_01152">
    <property type="entry name" value="DnaJ"/>
    <property type="match status" value="1"/>
</dbReference>
<evidence type="ECO:0000256" key="4">
    <source>
        <dbReference type="ARBA" id="ARBA00022833"/>
    </source>
</evidence>
<dbReference type="Pfam" id="PF01556">
    <property type="entry name" value="DnaJ_C"/>
    <property type="match status" value="1"/>
</dbReference>
<keyword evidence="9" id="KW-1185">Reference proteome</keyword>
<comment type="caution">
    <text evidence="8">The sequence shown here is derived from an EMBL/GenBank/DDBJ whole genome shotgun (WGS) entry which is preliminary data.</text>
</comment>
<dbReference type="PRINTS" id="PR00625">
    <property type="entry name" value="JDOMAIN"/>
</dbReference>
<evidence type="ECO:0000313" key="9">
    <source>
        <dbReference type="Proteomes" id="UP000623129"/>
    </source>
</evidence>
<evidence type="ECO:0000259" key="7">
    <source>
        <dbReference type="PROSITE" id="PS51188"/>
    </source>
</evidence>
<keyword evidence="1 5" id="KW-0479">Metal-binding</keyword>
<dbReference type="Gene3D" id="1.10.287.110">
    <property type="entry name" value="DnaJ domain"/>
    <property type="match status" value="1"/>
</dbReference>
<dbReference type="PROSITE" id="PS00636">
    <property type="entry name" value="DNAJ_1"/>
    <property type="match status" value="1"/>
</dbReference>
<dbReference type="GO" id="GO:0031072">
    <property type="term" value="F:heat shock protein binding"/>
    <property type="evidence" value="ECO:0007669"/>
    <property type="project" value="InterPro"/>
</dbReference>
<dbReference type="SUPFAM" id="SSF49493">
    <property type="entry name" value="HSP40/DnaJ peptide-binding domain"/>
    <property type="match status" value="2"/>
</dbReference>
<dbReference type="Gene3D" id="2.10.230.10">
    <property type="entry name" value="Heat shock protein DnaJ, cysteine-rich domain"/>
    <property type="match status" value="1"/>
</dbReference>
<dbReference type="GO" id="GO:0009408">
    <property type="term" value="P:response to heat"/>
    <property type="evidence" value="ECO:0007669"/>
    <property type="project" value="InterPro"/>
</dbReference>
<dbReference type="SMART" id="SM00271">
    <property type="entry name" value="DnaJ"/>
    <property type="match status" value="1"/>
</dbReference>
<dbReference type="AlphaFoldDB" id="A0A833QCJ9"/>
<dbReference type="FunFam" id="2.60.260.20:FF:000005">
    <property type="entry name" value="Chaperone protein dnaJ 1, mitochondrial"/>
    <property type="match status" value="1"/>
</dbReference>
<dbReference type="InterPro" id="IPR008971">
    <property type="entry name" value="HSP40/DnaJ_pept-bd"/>
</dbReference>
<dbReference type="Pfam" id="PF00226">
    <property type="entry name" value="DnaJ"/>
    <property type="match status" value="1"/>
</dbReference>
<dbReference type="SUPFAM" id="SSF46565">
    <property type="entry name" value="Chaperone J-domain"/>
    <property type="match status" value="1"/>
</dbReference>
<evidence type="ECO:0000256" key="5">
    <source>
        <dbReference type="PROSITE-ProRule" id="PRU00546"/>
    </source>
</evidence>
<dbReference type="PROSITE" id="PS50076">
    <property type="entry name" value="DNAJ_2"/>
    <property type="match status" value="1"/>
</dbReference>
<dbReference type="InterPro" id="IPR001305">
    <property type="entry name" value="HSP_DnaJ_Cys-rich_dom"/>
</dbReference>
<evidence type="ECO:0000256" key="3">
    <source>
        <dbReference type="ARBA" id="ARBA00022771"/>
    </source>
</evidence>
<dbReference type="GO" id="GO:0005524">
    <property type="term" value="F:ATP binding"/>
    <property type="evidence" value="ECO:0007669"/>
    <property type="project" value="InterPro"/>
</dbReference>
<gene>
    <name evidence="8" type="ORF">FCM35_KLT14852</name>
</gene>
<dbReference type="InterPro" id="IPR002939">
    <property type="entry name" value="DnaJ_C"/>
</dbReference>
<dbReference type="GO" id="GO:0042026">
    <property type="term" value="P:protein refolding"/>
    <property type="evidence" value="ECO:0007669"/>
    <property type="project" value="TreeGrafter"/>
</dbReference>
<dbReference type="GO" id="GO:0005783">
    <property type="term" value="C:endoplasmic reticulum"/>
    <property type="evidence" value="ECO:0007669"/>
    <property type="project" value="UniProtKB-ARBA"/>
</dbReference>
<organism evidence="8 9">
    <name type="scientific">Carex littledalei</name>
    <dbReference type="NCBI Taxonomy" id="544730"/>
    <lineage>
        <taxon>Eukaryota</taxon>
        <taxon>Viridiplantae</taxon>
        <taxon>Streptophyta</taxon>
        <taxon>Embryophyta</taxon>
        <taxon>Tracheophyta</taxon>
        <taxon>Spermatophyta</taxon>
        <taxon>Magnoliopsida</taxon>
        <taxon>Liliopsida</taxon>
        <taxon>Poales</taxon>
        <taxon>Cyperaceae</taxon>
        <taxon>Cyperoideae</taxon>
        <taxon>Cariceae</taxon>
        <taxon>Carex</taxon>
        <taxon>Carex subgen. Euthyceras</taxon>
    </lineage>
</organism>
<protein>
    <submittedName>
        <fullName evidence="8">Chaperone protein dnaJ 1</fullName>
    </submittedName>
</protein>
<dbReference type="InterPro" id="IPR036410">
    <property type="entry name" value="HSP_DnaJ_Cys-rich_dom_sf"/>
</dbReference>
<sequence>MSLFGCTRLASRSLLLQSSKLKGSALGLVGAKTGEIHKFVRGISHLLQLNYNDLYNFGKRQSYLRATFLSTKQAFHATAPRGAMEKDYYEILGVSRDASQDDIKKAFLTLAKKYHPDTNNSQSAKRKFQEIRDAYEILRDPSKRAQFDQRFSEEEEMRYTANDAGEFRSRTNRDPFSDDFYKIFSQVFENERDAYADDIEVVLKLSFAEAAKGTMKQCSFKAKVLCDSCDGRGHSVNAKRYVCPNCDGLGKVTVFPFTTICDHCRGAGRIIKDFCLVCKGVGVVDGTRTFNIQIPAGVDSGDTIRVAEAGNNGRKGVNPGNLFIKLEVEEDPVFVRDGPDIYVDTRISFTQAILGGMVEVPTLSGKIQLTIPKGVQPGHYVVLRGKGLPRGPKEARFIVSYGDQYVRFHVHFPSYVNERQRAILEEFALEEATKEKNEFAEENWYVGYIYSEALQAAFHWLNLQVAATYWSPDQPEGLAGHCHCTAY</sequence>
<dbReference type="PROSITE" id="PS51188">
    <property type="entry name" value="ZF_CR"/>
    <property type="match status" value="1"/>
</dbReference>
<dbReference type="GO" id="GO:0008270">
    <property type="term" value="F:zinc ion binding"/>
    <property type="evidence" value="ECO:0007669"/>
    <property type="project" value="UniProtKB-KW"/>
</dbReference>